<reference evidence="1" key="1">
    <citation type="journal article" date="2019" name="bioRxiv">
        <title>The Genome of the Zebra Mussel, Dreissena polymorpha: A Resource for Invasive Species Research.</title>
        <authorList>
            <person name="McCartney M.A."/>
            <person name="Auch B."/>
            <person name="Kono T."/>
            <person name="Mallez S."/>
            <person name="Zhang Y."/>
            <person name="Obille A."/>
            <person name="Becker A."/>
            <person name="Abrahante J.E."/>
            <person name="Garbe J."/>
            <person name="Badalamenti J.P."/>
            <person name="Herman A."/>
            <person name="Mangelson H."/>
            <person name="Liachko I."/>
            <person name="Sullivan S."/>
            <person name="Sone E.D."/>
            <person name="Koren S."/>
            <person name="Silverstein K.A.T."/>
            <person name="Beckman K.B."/>
            <person name="Gohl D.M."/>
        </authorList>
    </citation>
    <scope>NUCLEOTIDE SEQUENCE</scope>
    <source>
        <strain evidence="1">Duluth1</strain>
        <tissue evidence="1">Whole animal</tissue>
    </source>
</reference>
<evidence type="ECO:0000313" key="2">
    <source>
        <dbReference type="Proteomes" id="UP000828390"/>
    </source>
</evidence>
<accession>A0A9D4QMP9</accession>
<protein>
    <submittedName>
        <fullName evidence="1">Uncharacterized protein</fullName>
    </submittedName>
</protein>
<comment type="caution">
    <text evidence="1">The sequence shown here is derived from an EMBL/GenBank/DDBJ whole genome shotgun (WGS) entry which is preliminary data.</text>
</comment>
<evidence type="ECO:0000313" key="1">
    <source>
        <dbReference type="EMBL" id="KAH3836624.1"/>
    </source>
</evidence>
<dbReference type="AlphaFoldDB" id="A0A9D4QMP9"/>
<dbReference type="EMBL" id="JAIWYP010000004">
    <property type="protein sequence ID" value="KAH3836624.1"/>
    <property type="molecule type" value="Genomic_DNA"/>
</dbReference>
<proteinExistence type="predicted"/>
<sequence>MSSADPGVVMAKTCSDGEETSSRAPTVQCSCSLLDYLQHGATTCVITCDIYCQLGVRKASRVRQNVTC</sequence>
<dbReference type="Proteomes" id="UP000828390">
    <property type="component" value="Unassembled WGS sequence"/>
</dbReference>
<gene>
    <name evidence="1" type="ORF">DPMN_109995</name>
</gene>
<name>A0A9D4QMP9_DREPO</name>
<organism evidence="1 2">
    <name type="scientific">Dreissena polymorpha</name>
    <name type="common">Zebra mussel</name>
    <name type="synonym">Mytilus polymorpha</name>
    <dbReference type="NCBI Taxonomy" id="45954"/>
    <lineage>
        <taxon>Eukaryota</taxon>
        <taxon>Metazoa</taxon>
        <taxon>Spiralia</taxon>
        <taxon>Lophotrochozoa</taxon>
        <taxon>Mollusca</taxon>
        <taxon>Bivalvia</taxon>
        <taxon>Autobranchia</taxon>
        <taxon>Heteroconchia</taxon>
        <taxon>Euheterodonta</taxon>
        <taxon>Imparidentia</taxon>
        <taxon>Neoheterodontei</taxon>
        <taxon>Myida</taxon>
        <taxon>Dreissenoidea</taxon>
        <taxon>Dreissenidae</taxon>
        <taxon>Dreissena</taxon>
    </lineage>
</organism>
<keyword evidence="2" id="KW-1185">Reference proteome</keyword>
<reference evidence="1" key="2">
    <citation type="submission" date="2020-11" db="EMBL/GenBank/DDBJ databases">
        <authorList>
            <person name="McCartney M.A."/>
            <person name="Auch B."/>
            <person name="Kono T."/>
            <person name="Mallez S."/>
            <person name="Becker A."/>
            <person name="Gohl D.M."/>
            <person name="Silverstein K.A.T."/>
            <person name="Koren S."/>
            <person name="Bechman K.B."/>
            <person name="Herman A."/>
            <person name="Abrahante J.E."/>
            <person name="Garbe J."/>
        </authorList>
    </citation>
    <scope>NUCLEOTIDE SEQUENCE</scope>
    <source>
        <strain evidence="1">Duluth1</strain>
        <tissue evidence="1">Whole animal</tissue>
    </source>
</reference>